<dbReference type="PROSITE" id="PS51419">
    <property type="entry name" value="RAB"/>
    <property type="match status" value="1"/>
</dbReference>
<dbReference type="GO" id="GO:0015031">
    <property type="term" value="P:protein transport"/>
    <property type="evidence" value="ECO:0007669"/>
    <property type="project" value="UniProtKB-KW"/>
</dbReference>
<dbReference type="GO" id="GO:0003924">
    <property type="term" value="F:GTPase activity"/>
    <property type="evidence" value="ECO:0007669"/>
    <property type="project" value="InterPro"/>
</dbReference>
<dbReference type="EMBL" id="QZBT01000014">
    <property type="protein sequence ID" value="THZ87412.1"/>
    <property type="molecule type" value="Genomic_DNA"/>
</dbReference>
<feature type="compositionally biased region" description="Polar residues" evidence="11">
    <location>
        <begin position="301"/>
        <end position="311"/>
    </location>
</feature>
<dbReference type="PANTHER" id="PTHR47978">
    <property type="match status" value="1"/>
</dbReference>
<evidence type="ECO:0000313" key="13">
    <source>
        <dbReference type="Proteomes" id="UP000310039"/>
    </source>
</evidence>
<protein>
    <submittedName>
        <fullName evidence="12">Ras-domain-containing protein</fullName>
    </submittedName>
</protein>
<keyword evidence="6" id="KW-0653">Protein transport</keyword>
<dbReference type="SMART" id="SM00173">
    <property type="entry name" value="RAS"/>
    <property type="match status" value="1"/>
</dbReference>
<evidence type="ECO:0000313" key="12">
    <source>
        <dbReference type="EMBL" id="THZ87412.1"/>
    </source>
</evidence>
<comment type="caution">
    <text evidence="12">The sequence shown here is derived from an EMBL/GenBank/DDBJ whole genome shotgun (WGS) entry which is preliminary data.</text>
</comment>
<dbReference type="NCBIfam" id="TIGR00231">
    <property type="entry name" value="small_GTP"/>
    <property type="match status" value="1"/>
</dbReference>
<keyword evidence="7" id="KW-0342">GTP-binding</keyword>
<keyword evidence="9" id="KW-0449">Lipoprotein</keyword>
<accession>A0A4S8TUM4</accession>
<comment type="subcellular location">
    <subcellularLocation>
        <location evidence="1">Cell membrane</location>
        <topology evidence="1">Lipid-anchor</topology>
        <orientation evidence="1">Cytoplasmic side</orientation>
    </subcellularLocation>
</comment>
<dbReference type="GO" id="GO:0005525">
    <property type="term" value="F:GTP binding"/>
    <property type="evidence" value="ECO:0007669"/>
    <property type="project" value="UniProtKB-KW"/>
</dbReference>
<dbReference type="SMART" id="SM00175">
    <property type="entry name" value="RAB"/>
    <property type="match status" value="1"/>
</dbReference>
<organism evidence="12 13">
    <name type="scientific">Aureobasidium pullulans</name>
    <name type="common">Black yeast</name>
    <name type="synonym">Pullularia pullulans</name>
    <dbReference type="NCBI Taxonomy" id="5580"/>
    <lineage>
        <taxon>Eukaryota</taxon>
        <taxon>Fungi</taxon>
        <taxon>Dikarya</taxon>
        <taxon>Ascomycota</taxon>
        <taxon>Pezizomycotina</taxon>
        <taxon>Dothideomycetes</taxon>
        <taxon>Dothideomycetidae</taxon>
        <taxon>Dothideales</taxon>
        <taxon>Saccotheciaceae</taxon>
        <taxon>Aureobasidium</taxon>
    </lineage>
</organism>
<name>A0A4S8TUM4_AURPU</name>
<dbReference type="SMART" id="SM00176">
    <property type="entry name" value="RAN"/>
    <property type="match status" value="1"/>
</dbReference>
<evidence type="ECO:0000256" key="10">
    <source>
        <dbReference type="ARBA" id="ARBA00023289"/>
    </source>
</evidence>
<dbReference type="SMART" id="SM00174">
    <property type="entry name" value="RHO"/>
    <property type="match status" value="1"/>
</dbReference>
<dbReference type="PROSITE" id="PS51421">
    <property type="entry name" value="RAS"/>
    <property type="match status" value="1"/>
</dbReference>
<dbReference type="CDD" id="cd01860">
    <property type="entry name" value="Rab5_related"/>
    <property type="match status" value="1"/>
</dbReference>
<dbReference type="FunFam" id="3.40.50.300:FF:000464">
    <property type="entry name" value="GTP-binding protein ypt5"/>
    <property type="match status" value="1"/>
</dbReference>
<dbReference type="GO" id="GO:0005768">
    <property type="term" value="C:endosome"/>
    <property type="evidence" value="ECO:0007669"/>
    <property type="project" value="UniProtKB-ARBA"/>
</dbReference>
<evidence type="ECO:0000256" key="9">
    <source>
        <dbReference type="ARBA" id="ARBA00023288"/>
    </source>
</evidence>
<dbReference type="Gene3D" id="3.40.50.300">
    <property type="entry name" value="P-loop containing nucleotide triphosphate hydrolases"/>
    <property type="match status" value="1"/>
</dbReference>
<keyword evidence="10" id="KW-0636">Prenylation</keyword>
<evidence type="ECO:0000256" key="8">
    <source>
        <dbReference type="ARBA" id="ARBA00023136"/>
    </source>
</evidence>
<evidence type="ECO:0000256" key="5">
    <source>
        <dbReference type="ARBA" id="ARBA00022741"/>
    </source>
</evidence>
<comment type="similarity">
    <text evidence="2">Belongs to the small GTPase superfamily. Rab family.</text>
</comment>
<proteinExistence type="inferred from homology"/>
<evidence type="ECO:0000256" key="6">
    <source>
        <dbReference type="ARBA" id="ARBA00022927"/>
    </source>
</evidence>
<evidence type="ECO:0000256" key="3">
    <source>
        <dbReference type="ARBA" id="ARBA00022448"/>
    </source>
</evidence>
<dbReference type="InterPro" id="IPR005225">
    <property type="entry name" value="Small_GTP-bd"/>
</dbReference>
<dbReference type="AlphaFoldDB" id="A0A4S8TUM4"/>
<evidence type="ECO:0000256" key="7">
    <source>
        <dbReference type="ARBA" id="ARBA00023134"/>
    </source>
</evidence>
<dbReference type="Proteomes" id="UP000310039">
    <property type="component" value="Unassembled WGS sequence"/>
</dbReference>
<dbReference type="GO" id="GO:0005886">
    <property type="term" value="C:plasma membrane"/>
    <property type="evidence" value="ECO:0007669"/>
    <property type="project" value="UniProtKB-SubCell"/>
</dbReference>
<evidence type="ECO:0000256" key="11">
    <source>
        <dbReference type="SAM" id="MobiDB-lite"/>
    </source>
</evidence>
<dbReference type="SUPFAM" id="SSF52540">
    <property type="entry name" value="P-loop containing nucleoside triphosphate hydrolases"/>
    <property type="match status" value="1"/>
</dbReference>
<dbReference type="InterPro" id="IPR027417">
    <property type="entry name" value="P-loop_NTPase"/>
</dbReference>
<dbReference type="PRINTS" id="PR00449">
    <property type="entry name" value="RASTRNSFRMNG"/>
</dbReference>
<evidence type="ECO:0000256" key="2">
    <source>
        <dbReference type="ARBA" id="ARBA00006270"/>
    </source>
</evidence>
<evidence type="ECO:0000256" key="4">
    <source>
        <dbReference type="ARBA" id="ARBA00022475"/>
    </source>
</evidence>
<keyword evidence="5" id="KW-0547">Nucleotide-binding</keyword>
<dbReference type="GO" id="GO:0016050">
    <property type="term" value="P:vesicle organization"/>
    <property type="evidence" value="ECO:0007669"/>
    <property type="project" value="UniProtKB-ARBA"/>
</dbReference>
<keyword evidence="8" id="KW-0472">Membrane</keyword>
<reference evidence="12 13" key="1">
    <citation type="submission" date="2018-10" db="EMBL/GenBank/DDBJ databases">
        <title>Fifty Aureobasidium pullulans genomes reveal a recombining polyextremotolerant generalist.</title>
        <authorList>
            <person name="Gostincar C."/>
            <person name="Turk M."/>
            <person name="Zajc J."/>
            <person name="Gunde-Cimerman N."/>
        </authorList>
    </citation>
    <scope>NUCLEOTIDE SEQUENCE [LARGE SCALE GENOMIC DNA]</scope>
    <source>
        <strain evidence="12 13">EXF-3403</strain>
    </source>
</reference>
<dbReference type="InterPro" id="IPR001806">
    <property type="entry name" value="Small_GTPase"/>
</dbReference>
<dbReference type="Pfam" id="PF00071">
    <property type="entry name" value="Ras"/>
    <property type="match status" value="1"/>
</dbReference>
<keyword evidence="3" id="KW-0813">Transport</keyword>
<gene>
    <name evidence="12" type="ORF">D6C84_01690</name>
</gene>
<sequence length="311" mass="34732">MTSRRPEPGEFEHRARLWWQVAGSESQAKTRTNQARRHLQPTTRRTLAVFWPCITPFVVSLSNLTVDHQPLYRHRARQPHLAHLSSIMSARQQQLGRPGGARFAQFKLVLLGMSIPPSDTTQASSLVLRFVKDQFDDYRESTIGAAFLTQTIALDDTTTVKFEIWDTAGQERYKSLAPMYYRNANCAVVVYDITQAASLDKAKAWVKELQRQANENIIIALAGNKLDLVTEEPDKRAVSTADAEQYAQEAGLLFFETSAKTAENVKELFTAIAKKLPIEQATQRGMRGAPRPGVDLRPEASGTQAGQGCQC</sequence>
<dbReference type="GO" id="GO:0016192">
    <property type="term" value="P:vesicle-mediated transport"/>
    <property type="evidence" value="ECO:0007669"/>
    <property type="project" value="UniProtKB-ARBA"/>
</dbReference>
<keyword evidence="4" id="KW-1003">Cell membrane</keyword>
<evidence type="ECO:0000256" key="1">
    <source>
        <dbReference type="ARBA" id="ARBA00004342"/>
    </source>
</evidence>
<feature type="region of interest" description="Disordered" evidence="11">
    <location>
        <begin position="283"/>
        <end position="311"/>
    </location>
</feature>